<keyword evidence="3" id="KW-0547">Nucleotide-binding</keyword>
<dbReference type="RefSeq" id="WP_166284690.1">
    <property type="nucleotide sequence ID" value="NZ_JAANNP010000113.1"/>
</dbReference>
<organism evidence="3 4">
    <name type="scientific">Motilibacter deserti</name>
    <dbReference type="NCBI Taxonomy" id="2714956"/>
    <lineage>
        <taxon>Bacteria</taxon>
        <taxon>Bacillati</taxon>
        <taxon>Actinomycetota</taxon>
        <taxon>Actinomycetes</taxon>
        <taxon>Motilibacterales</taxon>
        <taxon>Motilibacteraceae</taxon>
        <taxon>Motilibacter</taxon>
    </lineage>
</organism>
<dbReference type="SUPFAM" id="SSF55874">
    <property type="entry name" value="ATPase domain of HSP90 chaperone/DNA topoisomerase II/histidine kinase"/>
    <property type="match status" value="1"/>
</dbReference>
<name>A0ABX0GZ58_9ACTN</name>
<dbReference type="CDD" id="cd16936">
    <property type="entry name" value="HATPase_RsbW-like"/>
    <property type="match status" value="1"/>
</dbReference>
<dbReference type="InterPro" id="IPR003594">
    <property type="entry name" value="HATPase_dom"/>
</dbReference>
<keyword evidence="1" id="KW-0723">Serine/threonine-protein kinase</keyword>
<evidence type="ECO:0000313" key="3">
    <source>
        <dbReference type="EMBL" id="NHC16234.1"/>
    </source>
</evidence>
<keyword evidence="4" id="KW-1185">Reference proteome</keyword>
<comment type="caution">
    <text evidence="3">The sequence shown here is derived from an EMBL/GenBank/DDBJ whole genome shotgun (WGS) entry which is preliminary data.</text>
</comment>
<keyword evidence="3" id="KW-0067">ATP-binding</keyword>
<evidence type="ECO:0000313" key="4">
    <source>
        <dbReference type="Proteomes" id="UP000800981"/>
    </source>
</evidence>
<dbReference type="PANTHER" id="PTHR35526">
    <property type="entry name" value="ANTI-SIGMA-F FACTOR RSBW-RELATED"/>
    <property type="match status" value="1"/>
</dbReference>
<keyword evidence="1" id="KW-0808">Transferase</keyword>
<dbReference type="Pfam" id="PF13581">
    <property type="entry name" value="HATPase_c_2"/>
    <property type="match status" value="1"/>
</dbReference>
<feature type="domain" description="Histidine kinase/HSP90-like ATPase" evidence="2">
    <location>
        <begin position="13"/>
        <end position="123"/>
    </location>
</feature>
<dbReference type="InterPro" id="IPR036890">
    <property type="entry name" value="HATPase_C_sf"/>
</dbReference>
<evidence type="ECO:0000259" key="2">
    <source>
        <dbReference type="Pfam" id="PF13581"/>
    </source>
</evidence>
<keyword evidence="1" id="KW-0418">Kinase</keyword>
<dbReference type="Gene3D" id="3.30.565.10">
    <property type="entry name" value="Histidine kinase-like ATPase, C-terminal domain"/>
    <property type="match status" value="1"/>
</dbReference>
<dbReference type="Proteomes" id="UP000800981">
    <property type="component" value="Unassembled WGS sequence"/>
</dbReference>
<reference evidence="3 4" key="1">
    <citation type="submission" date="2020-03" db="EMBL/GenBank/DDBJ databases">
        <title>Two novel Motilibacter sp.</title>
        <authorList>
            <person name="Liu S."/>
        </authorList>
    </citation>
    <scope>NUCLEOTIDE SEQUENCE [LARGE SCALE GENOMIC DNA]</scope>
    <source>
        <strain evidence="3 4">E257</strain>
    </source>
</reference>
<proteinExistence type="predicted"/>
<gene>
    <name evidence="3" type="ORF">G9H71_20825</name>
</gene>
<dbReference type="InterPro" id="IPR050267">
    <property type="entry name" value="Anti-sigma-factor_SerPK"/>
</dbReference>
<evidence type="ECO:0000256" key="1">
    <source>
        <dbReference type="ARBA" id="ARBA00022527"/>
    </source>
</evidence>
<accession>A0ABX0GZ58</accession>
<dbReference type="EMBL" id="JAANNP010000113">
    <property type="protein sequence ID" value="NHC16234.1"/>
    <property type="molecule type" value="Genomic_DNA"/>
</dbReference>
<dbReference type="GO" id="GO:0005524">
    <property type="term" value="F:ATP binding"/>
    <property type="evidence" value="ECO:0007669"/>
    <property type="project" value="UniProtKB-KW"/>
</dbReference>
<protein>
    <submittedName>
        <fullName evidence="3">ATP-binding protein</fullName>
    </submittedName>
</protein>
<dbReference type="PANTHER" id="PTHR35526:SF3">
    <property type="entry name" value="ANTI-SIGMA-F FACTOR RSBW"/>
    <property type="match status" value="1"/>
</dbReference>
<sequence>MSYQHVVAVPLTGEPASVREARRLLSRTLEEWGAEESSDAVLLAASELITNAMRHGRPPMRVAVALGDDHVRVGVSDSLPQCIGNAADPADDDAESGRGLGIVAALSSDWGCSVDRGAKEVWFTVDVPHRQLEQTGT</sequence>